<sequence>MKIEHLELEESQLDCFISENLAECEIGKEKVLTDIRSKVKEVQNEIANSGQCEIQLEDVNNLKGAVTFLKKAGIPKLMSYALLSKKSLKGKCNNDDALPKERAVYLFASHESIKPLILNFRSRYPAWKDAKSLLQAKTQKNNNKEKVKTEDQGLKNKKKIGKKSLKRRNDTENDVDNTENCSFPRKKKKVKETLYINGLLNNEISPQSKARDKIISKPLQNGKSKKGNKKLDHKKKLILTSSIPPSGAANDENSPIPKKKKKPKESVRLNNSLNDKSAPTTLNASNLIESKTVMESEEKLLDNSVSPSDNALESPEKNQDGGFERGRNFRGRGGRRGNRRFSDRRQGNRWGGNGSWRNKRQAGPMRFFDKNSPNSIVVSDDWKNKVAKECEQDGEKTSLLRPRWLTNPEEYKPPPITFNGRRNFRGRREPGTGNPNNIRVSNDWKNKAPETTSEAGESSLLKPSWLTNPQPVKPAANFNNRSRGNFRRFRKY</sequence>
<protein>
    <submittedName>
        <fullName evidence="2">Uncharacterized protein</fullName>
    </submittedName>
</protein>
<comment type="caution">
    <text evidence="2">The sequence shown here is derived from an EMBL/GenBank/DDBJ whole genome shotgun (WGS) entry which is preliminary data.</text>
</comment>
<keyword evidence="3" id="KW-1185">Reference proteome</keyword>
<evidence type="ECO:0000313" key="2">
    <source>
        <dbReference type="EMBL" id="KAK7021783.1"/>
    </source>
</evidence>
<evidence type="ECO:0000256" key="1">
    <source>
        <dbReference type="SAM" id="MobiDB-lite"/>
    </source>
</evidence>
<feature type="region of interest" description="Disordered" evidence="1">
    <location>
        <begin position="135"/>
        <end position="181"/>
    </location>
</feature>
<feature type="compositionally biased region" description="Basic and acidic residues" evidence="1">
    <location>
        <begin position="142"/>
        <end position="154"/>
    </location>
</feature>
<feature type="compositionally biased region" description="Basic residues" evidence="1">
    <location>
        <begin position="223"/>
        <end position="237"/>
    </location>
</feature>
<organism evidence="2 3">
    <name type="scientific">Halocaridina rubra</name>
    <name type="common">Hawaiian red shrimp</name>
    <dbReference type="NCBI Taxonomy" id="373956"/>
    <lineage>
        <taxon>Eukaryota</taxon>
        <taxon>Metazoa</taxon>
        <taxon>Ecdysozoa</taxon>
        <taxon>Arthropoda</taxon>
        <taxon>Crustacea</taxon>
        <taxon>Multicrustacea</taxon>
        <taxon>Malacostraca</taxon>
        <taxon>Eumalacostraca</taxon>
        <taxon>Eucarida</taxon>
        <taxon>Decapoda</taxon>
        <taxon>Pleocyemata</taxon>
        <taxon>Caridea</taxon>
        <taxon>Atyoidea</taxon>
        <taxon>Atyidae</taxon>
        <taxon>Halocaridina</taxon>
    </lineage>
</organism>
<gene>
    <name evidence="2" type="ORF">SK128_001281</name>
</gene>
<feature type="compositionally biased region" description="Basic residues" evidence="1">
    <location>
        <begin position="328"/>
        <end position="339"/>
    </location>
</feature>
<feature type="region of interest" description="Disordered" evidence="1">
    <location>
        <begin position="406"/>
        <end position="484"/>
    </location>
</feature>
<feature type="compositionally biased region" description="Basic residues" evidence="1">
    <location>
        <begin position="155"/>
        <end position="166"/>
    </location>
</feature>
<proteinExistence type="predicted"/>
<feature type="region of interest" description="Disordered" evidence="1">
    <location>
        <begin position="207"/>
        <end position="371"/>
    </location>
</feature>
<dbReference type="Proteomes" id="UP001381693">
    <property type="component" value="Unassembled WGS sequence"/>
</dbReference>
<accession>A0AAN8WMC1</accession>
<feature type="compositionally biased region" description="Basic and acidic residues" evidence="1">
    <location>
        <begin position="292"/>
        <end position="301"/>
    </location>
</feature>
<evidence type="ECO:0000313" key="3">
    <source>
        <dbReference type="Proteomes" id="UP001381693"/>
    </source>
</evidence>
<feature type="compositionally biased region" description="Basic and acidic residues" evidence="1">
    <location>
        <begin position="314"/>
        <end position="327"/>
    </location>
</feature>
<dbReference type="AlphaFoldDB" id="A0AAN8WMC1"/>
<dbReference type="EMBL" id="JAXCGZ010022882">
    <property type="protein sequence ID" value="KAK7021783.1"/>
    <property type="molecule type" value="Genomic_DNA"/>
</dbReference>
<name>A0AAN8WMC1_HALRR</name>
<feature type="compositionally biased region" description="Polar residues" evidence="1">
    <location>
        <begin position="268"/>
        <end position="289"/>
    </location>
</feature>
<reference evidence="2 3" key="1">
    <citation type="submission" date="2023-11" db="EMBL/GenBank/DDBJ databases">
        <title>Halocaridina rubra genome assembly.</title>
        <authorList>
            <person name="Smith C."/>
        </authorList>
    </citation>
    <scope>NUCLEOTIDE SEQUENCE [LARGE SCALE GENOMIC DNA]</scope>
    <source>
        <strain evidence="2">EP-1</strain>
        <tissue evidence="2">Whole</tissue>
    </source>
</reference>